<dbReference type="InterPro" id="IPR012938">
    <property type="entry name" value="Glc/Sorbosone_DH"/>
</dbReference>
<feature type="chain" id="PRO_5043896757" evidence="1">
    <location>
        <begin position="28"/>
        <end position="424"/>
    </location>
</feature>
<evidence type="ECO:0000313" key="3">
    <source>
        <dbReference type="EMBL" id="XCC58317.1"/>
    </source>
</evidence>
<dbReference type="AlphaFoldDB" id="A0AAU8A4H5"/>
<dbReference type="Pfam" id="PF07995">
    <property type="entry name" value="GSDH"/>
    <property type="match status" value="1"/>
</dbReference>
<protein>
    <submittedName>
        <fullName evidence="3">PQQ-dependent sugar dehydrogenase</fullName>
    </submittedName>
</protein>
<dbReference type="PANTHER" id="PTHR33546:SF1">
    <property type="entry name" value="LARGE, MULTIFUNCTIONAL SECRETED PROTEIN"/>
    <property type="match status" value="1"/>
</dbReference>
<sequence length="424" mass="46223">MNQRLISVATLSTLASSLMILQGCATAPPPKAEAAPAPVAAAPAPAWKQGMGPDMANSKLAPLPGKMTVTPVSEIPIDKLKLPPGFKIEVWATGMPGARAMARGDNGKIYIGTRAIGRVYELSDNGKERTSRVVVDKLVQPAGVAFKNGSLYVMSINKVLRYDGIEKNPSVAPVDLTAKFNLPPEQHHNWKYIAFGPDGKLYVPFGAPCNICELPTPEYAQIRRYNPDGSGMEVLATGVRNTVGFDWHPTTKQLWFTNHGRDWMGDDKPNDTLSRMQKTGLNYGFPHCHEGNMPDDVVKKANPCAGVEQPVALMGPHTAVMGLKFYTGNMFPPEYKNAAFIARKGSWNRNQKIGFDVVMVKASADGKNAKTVPFITGFMNPADQSFWGRPAYLLQMPDGSMLVSDEQLGAIYRVTYKKQQVAAK</sequence>
<reference evidence="3" key="1">
    <citation type="submission" date="2022-06" db="EMBL/GenBank/DDBJ databases">
        <title>New Polynucleobacter species.</title>
        <authorList>
            <person name="Hahn M.W."/>
        </authorList>
    </citation>
    <scope>NUCLEOTIDE SEQUENCE</scope>
    <source>
        <strain evidence="3">UK-FUSCHL-C3</strain>
    </source>
</reference>
<feature type="domain" description="Glucose/Sorbosone dehydrogenase" evidence="2">
    <location>
        <begin position="222"/>
        <end position="342"/>
    </location>
</feature>
<accession>A0AAU8A4H5</accession>
<dbReference type="PANTHER" id="PTHR33546">
    <property type="entry name" value="LARGE, MULTIFUNCTIONAL SECRETED PROTEIN-RELATED"/>
    <property type="match status" value="1"/>
</dbReference>
<dbReference type="SUPFAM" id="SSF50952">
    <property type="entry name" value="Soluble quinoprotein glucose dehydrogenase"/>
    <property type="match status" value="1"/>
</dbReference>
<dbReference type="PROSITE" id="PS51257">
    <property type="entry name" value="PROKAR_LIPOPROTEIN"/>
    <property type="match status" value="1"/>
</dbReference>
<keyword evidence="1" id="KW-0732">Signal</keyword>
<dbReference type="InterPro" id="IPR011041">
    <property type="entry name" value="Quinoprot_gluc/sorb_DH_b-prop"/>
</dbReference>
<dbReference type="EMBL" id="CP099959">
    <property type="protein sequence ID" value="XCC58317.1"/>
    <property type="molecule type" value="Genomic_DNA"/>
</dbReference>
<organism evidence="3">
    <name type="scientific">Polynucleobacter sp. UK-FUSCHL-C3</name>
    <dbReference type="NCBI Taxonomy" id="2955208"/>
    <lineage>
        <taxon>Bacteria</taxon>
        <taxon>Pseudomonadati</taxon>
        <taxon>Pseudomonadota</taxon>
        <taxon>Betaproteobacteria</taxon>
        <taxon>Burkholderiales</taxon>
        <taxon>Burkholderiaceae</taxon>
        <taxon>Polynucleobacter</taxon>
    </lineage>
</organism>
<evidence type="ECO:0000259" key="2">
    <source>
        <dbReference type="Pfam" id="PF07995"/>
    </source>
</evidence>
<evidence type="ECO:0000256" key="1">
    <source>
        <dbReference type="SAM" id="SignalP"/>
    </source>
</evidence>
<name>A0AAU8A4H5_9BURK</name>
<feature type="signal peptide" evidence="1">
    <location>
        <begin position="1"/>
        <end position="27"/>
    </location>
</feature>
<proteinExistence type="predicted"/>
<gene>
    <name evidence="3" type="ORF">NKE59_03230</name>
</gene>
<dbReference type="RefSeq" id="WP_353439532.1">
    <property type="nucleotide sequence ID" value="NZ_CP099959.1"/>
</dbReference>
<dbReference type="InterPro" id="IPR011042">
    <property type="entry name" value="6-blade_b-propeller_TolB-like"/>
</dbReference>
<dbReference type="Gene3D" id="2.120.10.30">
    <property type="entry name" value="TolB, C-terminal domain"/>
    <property type="match status" value="1"/>
</dbReference>